<keyword evidence="2" id="KW-1185">Reference proteome</keyword>
<reference evidence="1" key="1">
    <citation type="submission" date="2022-03" db="EMBL/GenBank/DDBJ databases">
        <authorList>
            <person name="Lindestad O."/>
        </authorList>
    </citation>
    <scope>NUCLEOTIDE SEQUENCE</scope>
</reference>
<organism evidence="1 2">
    <name type="scientific">Pararge aegeria aegeria</name>
    <dbReference type="NCBI Taxonomy" id="348720"/>
    <lineage>
        <taxon>Eukaryota</taxon>
        <taxon>Metazoa</taxon>
        <taxon>Ecdysozoa</taxon>
        <taxon>Arthropoda</taxon>
        <taxon>Hexapoda</taxon>
        <taxon>Insecta</taxon>
        <taxon>Pterygota</taxon>
        <taxon>Neoptera</taxon>
        <taxon>Endopterygota</taxon>
        <taxon>Lepidoptera</taxon>
        <taxon>Glossata</taxon>
        <taxon>Ditrysia</taxon>
        <taxon>Papilionoidea</taxon>
        <taxon>Nymphalidae</taxon>
        <taxon>Satyrinae</taxon>
        <taxon>Satyrini</taxon>
        <taxon>Parargina</taxon>
        <taxon>Pararge</taxon>
    </lineage>
</organism>
<evidence type="ECO:0000313" key="1">
    <source>
        <dbReference type="EMBL" id="CAH2216130.1"/>
    </source>
</evidence>
<proteinExistence type="predicted"/>
<dbReference type="OrthoDB" id="7408822at2759"/>
<dbReference type="EMBL" id="CAKXAJ010014170">
    <property type="protein sequence ID" value="CAH2216130.1"/>
    <property type="molecule type" value="Genomic_DNA"/>
</dbReference>
<comment type="caution">
    <text evidence="1">The sequence shown here is derived from an EMBL/GenBank/DDBJ whole genome shotgun (WGS) entry which is preliminary data.</text>
</comment>
<sequence>MSSRVEKFTQSLALVENFNNSTPALAQASHANVENLLDLIFEIGRRRIDFTEEQRRDICRLFPYAIRPIKLNIERTGCEYRTSLGASVLRKRSAIQFLIDDYGDLAVGEGWTTLNEELASQNIWETVSILDKIIDNWRDISDSDDAEPNRMIAGIPSSHTWWY</sequence>
<dbReference type="Proteomes" id="UP000838756">
    <property type="component" value="Unassembled WGS sequence"/>
</dbReference>
<name>A0A8S4QLG7_9NEOP</name>
<gene>
    <name evidence="1" type="primary">jg23203</name>
    <name evidence="1" type="ORF">PAEG_LOCUS4199</name>
</gene>
<dbReference type="AlphaFoldDB" id="A0A8S4QLG7"/>
<accession>A0A8S4QLG7</accession>
<evidence type="ECO:0000313" key="2">
    <source>
        <dbReference type="Proteomes" id="UP000838756"/>
    </source>
</evidence>
<protein>
    <submittedName>
        <fullName evidence="1">Jg23203 protein</fullName>
    </submittedName>
</protein>